<feature type="signal peptide" evidence="2">
    <location>
        <begin position="1"/>
        <end position="25"/>
    </location>
</feature>
<protein>
    <submittedName>
        <fullName evidence="4">BON domain-containing protein</fullName>
    </submittedName>
</protein>
<dbReference type="EMBL" id="JAUUUU010000001">
    <property type="protein sequence ID" value="MDP1520050.1"/>
    <property type="molecule type" value="Genomic_DNA"/>
</dbReference>
<reference evidence="4" key="2">
    <citation type="submission" date="2023-08" db="EMBL/GenBank/DDBJ databases">
        <authorList>
            <person name="Luo J."/>
        </authorList>
    </citation>
    <scope>NUCLEOTIDE SEQUENCE</scope>
    <source>
        <strain evidence="4">DSM 25064</strain>
    </source>
</reference>
<feature type="chain" id="PRO_5043667335" evidence="2">
    <location>
        <begin position="26"/>
        <end position="190"/>
    </location>
</feature>
<dbReference type="InterPro" id="IPR007055">
    <property type="entry name" value="BON_dom"/>
</dbReference>
<evidence type="ECO:0000313" key="5">
    <source>
        <dbReference type="Proteomes" id="UP001178354"/>
    </source>
</evidence>
<accession>A0AAW8B025</accession>
<evidence type="ECO:0000256" key="1">
    <source>
        <dbReference type="ARBA" id="ARBA00022729"/>
    </source>
</evidence>
<reference evidence="4" key="1">
    <citation type="journal article" date="2010" name="Int. J. Syst. Evol. Microbiol.">
        <title>Porticoccus litoralis gen. nov., sp. nov., a gammaproteobacterium isolated from the Yellow Sea.</title>
        <authorList>
            <person name="Oh H.M."/>
            <person name="Kim H."/>
            <person name="Kim K.M."/>
            <person name="Min G.S."/>
            <person name="Cho J.C."/>
        </authorList>
    </citation>
    <scope>NUCLEOTIDE SEQUENCE</scope>
    <source>
        <strain evidence="4">DSM 25064</strain>
    </source>
</reference>
<keyword evidence="1 2" id="KW-0732">Signal</keyword>
<feature type="domain" description="BON" evidence="3">
    <location>
        <begin position="123"/>
        <end position="190"/>
    </location>
</feature>
<evidence type="ECO:0000256" key="2">
    <source>
        <dbReference type="SAM" id="SignalP"/>
    </source>
</evidence>
<keyword evidence="5" id="KW-1185">Reference proteome</keyword>
<comment type="caution">
    <text evidence="4">The sequence shown here is derived from an EMBL/GenBank/DDBJ whole genome shotgun (WGS) entry which is preliminary data.</text>
</comment>
<name>A0AAW8B025_9GAMM</name>
<dbReference type="Proteomes" id="UP001178354">
    <property type="component" value="Unassembled WGS sequence"/>
</dbReference>
<organism evidence="4 5">
    <name type="scientific">Porticoccus litoralis</name>
    <dbReference type="NCBI Taxonomy" id="434086"/>
    <lineage>
        <taxon>Bacteria</taxon>
        <taxon>Pseudomonadati</taxon>
        <taxon>Pseudomonadota</taxon>
        <taxon>Gammaproteobacteria</taxon>
        <taxon>Cellvibrionales</taxon>
        <taxon>Porticoccaceae</taxon>
        <taxon>Porticoccus</taxon>
    </lineage>
</organism>
<dbReference type="PANTHER" id="PTHR34606:SF4">
    <property type="entry name" value="OUTER MEMBRANE LIPOPROTEIN DOLP"/>
    <property type="match status" value="1"/>
</dbReference>
<dbReference type="PROSITE" id="PS50914">
    <property type="entry name" value="BON"/>
    <property type="match status" value="2"/>
</dbReference>
<dbReference type="RefSeq" id="WP_305169562.1">
    <property type="nucleotide sequence ID" value="NZ_JAUUUU010000001.1"/>
</dbReference>
<feature type="domain" description="BON" evidence="3">
    <location>
        <begin position="45"/>
        <end position="114"/>
    </location>
</feature>
<dbReference type="InterPro" id="IPR014004">
    <property type="entry name" value="Transpt-assoc_nodulatn_dom_bac"/>
</dbReference>
<dbReference type="AlphaFoldDB" id="A0AAW8B025"/>
<dbReference type="Gene3D" id="3.30.1340.30">
    <property type="match status" value="1"/>
</dbReference>
<evidence type="ECO:0000259" key="3">
    <source>
        <dbReference type="PROSITE" id="PS50914"/>
    </source>
</evidence>
<dbReference type="PROSITE" id="PS51257">
    <property type="entry name" value="PROKAR_LIPOPROTEIN"/>
    <property type="match status" value="1"/>
</dbReference>
<dbReference type="InterPro" id="IPR051686">
    <property type="entry name" value="Lipoprotein_DolP"/>
</dbReference>
<gene>
    <name evidence="4" type="ORF">Q8A57_03625</name>
</gene>
<dbReference type="SMART" id="SM00749">
    <property type="entry name" value="BON"/>
    <property type="match status" value="2"/>
</dbReference>
<proteinExistence type="predicted"/>
<dbReference type="PANTHER" id="PTHR34606">
    <property type="entry name" value="BON DOMAIN-CONTAINING PROTEIN"/>
    <property type="match status" value="1"/>
</dbReference>
<evidence type="ECO:0000313" key="4">
    <source>
        <dbReference type="EMBL" id="MDP1520050.1"/>
    </source>
</evidence>
<dbReference type="Pfam" id="PF04972">
    <property type="entry name" value="BON"/>
    <property type="match status" value="2"/>
</dbReference>
<sequence length="190" mass="20660">MYQRLAALLLISVIGLTGCTNIIHATTDEPIKPDPTNTSLGTDIDDWQLETLIGVNIKKASSQLEHAHVNINAYNGVILLTGEVASNDLRTLAGNTARDFRGVRQVHNELQVTGTSSLVSRSNDVWLSTKVRSKLIAEKNIKSTRIKVVTESGVIYLMGLVTRSTGDQAALVASTTRGAKRVVKVFEYID</sequence>